<protein>
    <submittedName>
        <fullName evidence="1">Uncharacterized protein</fullName>
    </submittedName>
</protein>
<gene>
    <name evidence="1" type="ORF">CDAR_462851</name>
</gene>
<keyword evidence="2" id="KW-1185">Reference proteome</keyword>
<accession>A0AAV4QXY5</accession>
<comment type="caution">
    <text evidence="1">The sequence shown here is derived from an EMBL/GenBank/DDBJ whole genome shotgun (WGS) entry which is preliminary data.</text>
</comment>
<evidence type="ECO:0000313" key="1">
    <source>
        <dbReference type="EMBL" id="GIY14888.1"/>
    </source>
</evidence>
<reference evidence="1 2" key="1">
    <citation type="submission" date="2021-06" db="EMBL/GenBank/DDBJ databases">
        <title>Caerostris darwini draft genome.</title>
        <authorList>
            <person name="Kono N."/>
            <person name="Arakawa K."/>
        </authorList>
    </citation>
    <scope>NUCLEOTIDE SEQUENCE [LARGE SCALE GENOMIC DNA]</scope>
</reference>
<evidence type="ECO:0000313" key="2">
    <source>
        <dbReference type="Proteomes" id="UP001054837"/>
    </source>
</evidence>
<proteinExistence type="predicted"/>
<dbReference type="AlphaFoldDB" id="A0AAV4QXY5"/>
<name>A0AAV4QXY5_9ARAC</name>
<dbReference type="EMBL" id="BPLQ01005425">
    <property type="protein sequence ID" value="GIY14888.1"/>
    <property type="molecule type" value="Genomic_DNA"/>
</dbReference>
<dbReference type="Proteomes" id="UP001054837">
    <property type="component" value="Unassembled WGS sequence"/>
</dbReference>
<sequence>MMKYAQTRLTDKFVDKILNFENTKLFLKLKADLMIFQSARTYNTSSCIDTEHELLSSLKLIPKIIRGAHKSSSDTPGHQITGSKTDGISHRLLNTDKCMIQPYV</sequence>
<organism evidence="1 2">
    <name type="scientific">Caerostris darwini</name>
    <dbReference type="NCBI Taxonomy" id="1538125"/>
    <lineage>
        <taxon>Eukaryota</taxon>
        <taxon>Metazoa</taxon>
        <taxon>Ecdysozoa</taxon>
        <taxon>Arthropoda</taxon>
        <taxon>Chelicerata</taxon>
        <taxon>Arachnida</taxon>
        <taxon>Araneae</taxon>
        <taxon>Araneomorphae</taxon>
        <taxon>Entelegynae</taxon>
        <taxon>Araneoidea</taxon>
        <taxon>Araneidae</taxon>
        <taxon>Caerostris</taxon>
    </lineage>
</organism>